<evidence type="ECO:0000313" key="1">
    <source>
        <dbReference type="EMBL" id="SPC25972.1"/>
    </source>
</evidence>
<protein>
    <submittedName>
        <fullName evidence="1">Uncharacterized protein</fullName>
    </submittedName>
</protein>
<name>A0A7Z7JG58_9BURK</name>
<sequence>MRLQTSLMQFSESMQKVTAPRRDVQTIAVSQFFQMHQLPLNQCLDRRVIEVGEIGGCVVDQHKGGHFMWCQHRSLQDP</sequence>
<gene>
    <name evidence="1" type="ORF">CBM2594_U20159</name>
</gene>
<organism evidence="1 2">
    <name type="scientific">Cupriavidus taiwanensis</name>
    <dbReference type="NCBI Taxonomy" id="164546"/>
    <lineage>
        <taxon>Bacteria</taxon>
        <taxon>Pseudomonadati</taxon>
        <taxon>Pseudomonadota</taxon>
        <taxon>Betaproteobacteria</taxon>
        <taxon>Burkholderiales</taxon>
        <taxon>Burkholderiaceae</taxon>
        <taxon>Cupriavidus</taxon>
    </lineage>
</organism>
<dbReference type="EMBL" id="OGUU01000049">
    <property type="protein sequence ID" value="SPC25972.1"/>
    <property type="molecule type" value="Genomic_DNA"/>
</dbReference>
<dbReference type="AlphaFoldDB" id="A0A7Z7JG58"/>
<evidence type="ECO:0000313" key="2">
    <source>
        <dbReference type="Proteomes" id="UP000257139"/>
    </source>
</evidence>
<reference evidence="1 2" key="1">
    <citation type="submission" date="2018-01" db="EMBL/GenBank/DDBJ databases">
        <authorList>
            <person name="Clerissi C."/>
        </authorList>
    </citation>
    <scope>NUCLEOTIDE SEQUENCE [LARGE SCALE GENOMIC DNA]</scope>
    <source>
        <strain evidence="1">Cupriavidus taiwanensis STM 6021</strain>
    </source>
</reference>
<accession>A0A7Z7JG58</accession>
<dbReference type="Proteomes" id="UP000257139">
    <property type="component" value="Unassembled WGS sequence"/>
</dbReference>
<proteinExistence type="predicted"/>
<comment type="caution">
    <text evidence="1">The sequence shown here is derived from an EMBL/GenBank/DDBJ whole genome shotgun (WGS) entry which is preliminary data.</text>
</comment>